<feature type="repeat" description="PPR" evidence="3">
    <location>
        <begin position="163"/>
        <end position="197"/>
    </location>
</feature>
<dbReference type="PANTHER" id="PTHR46128:SF224">
    <property type="entry name" value="PENTACOTRIPEPTIDE-REPEAT REGION OF PRORP DOMAIN-CONTAINING PROTEIN"/>
    <property type="match status" value="1"/>
</dbReference>
<dbReference type="Gene3D" id="1.25.40.10">
    <property type="entry name" value="Tetratricopeptide repeat domain"/>
    <property type="match status" value="3"/>
</dbReference>
<protein>
    <recommendedName>
        <fullName evidence="6">Pentatricopeptide repeat-containing protein</fullName>
    </recommendedName>
</protein>
<sequence>MTRHGLRILFFHVERLGTESLKKKTFWECLPQSQPAFRSAELAGDGALRLRRSAPSIPSVASERVRASPRLLLLQQRAIPALFHRISNLLRPSLCRRNFCSKTAIFEAKQAQLFLDEMRHRVADFILLVGVIVRMKHYVAAIGLIKRWMSLLEKWEGRICRVNVVAYSTVVDGLCKEGKSLEALKLFNRMVDRGVEPNIVTLIHAMCSAGQWEDVEVLLAGMNQRDVRPYVLTFTTIVDALCKDGMFSEAESTFDAIIRRSIEPDVVTYSSLIAGYCLQNRMDAAENLFHSRGSCTVPAIGRSRGQSEHCGLTILINGMCNANAGRLEHAKRLFSTSPGKGCQPNVVAFNTLINGTCRGGHVNKAHKLLQEMKRKRCSPDGATYDILIRAALKNNELLGALELVCEMRDDDFSLDSSTMELLLDDRLDPNILKTIQDII</sequence>
<evidence type="ECO:0008006" key="6">
    <source>
        <dbReference type="Google" id="ProtNLM"/>
    </source>
</evidence>
<keyword evidence="5" id="KW-1185">Reference proteome</keyword>
<evidence type="ECO:0000313" key="4">
    <source>
        <dbReference type="EMBL" id="PKI60583.1"/>
    </source>
</evidence>
<dbReference type="InterPro" id="IPR011990">
    <property type="entry name" value="TPR-like_helical_dom_sf"/>
</dbReference>
<reference evidence="4 5" key="1">
    <citation type="submission" date="2017-11" db="EMBL/GenBank/DDBJ databases">
        <title>De-novo sequencing of pomegranate (Punica granatum L.) genome.</title>
        <authorList>
            <person name="Akparov Z."/>
            <person name="Amiraslanov A."/>
            <person name="Hajiyeva S."/>
            <person name="Abbasov M."/>
            <person name="Kaur K."/>
            <person name="Hamwieh A."/>
            <person name="Solovyev V."/>
            <person name="Salamov A."/>
            <person name="Braich B."/>
            <person name="Kosarev P."/>
            <person name="Mahmoud A."/>
            <person name="Hajiyev E."/>
            <person name="Babayeva S."/>
            <person name="Izzatullayeva V."/>
            <person name="Mammadov A."/>
            <person name="Mammadov A."/>
            <person name="Sharifova S."/>
            <person name="Ojaghi J."/>
            <person name="Eynullazada K."/>
            <person name="Bayramov B."/>
            <person name="Abdulazimova A."/>
            <person name="Shahmuradov I."/>
        </authorList>
    </citation>
    <scope>NUCLEOTIDE SEQUENCE [LARGE SCALE GENOMIC DNA]</scope>
    <source>
        <strain evidence="5">cv. AG2017</strain>
        <tissue evidence="4">Leaf</tissue>
    </source>
</reference>
<dbReference type="EMBL" id="PGOL01001146">
    <property type="protein sequence ID" value="PKI60583.1"/>
    <property type="molecule type" value="Genomic_DNA"/>
</dbReference>
<dbReference type="NCBIfam" id="TIGR00756">
    <property type="entry name" value="PPR"/>
    <property type="match status" value="5"/>
</dbReference>
<feature type="repeat" description="PPR" evidence="3">
    <location>
        <begin position="230"/>
        <end position="264"/>
    </location>
</feature>
<feature type="repeat" description="PPR" evidence="3">
    <location>
        <begin position="380"/>
        <end position="414"/>
    </location>
</feature>
<dbReference type="STRING" id="22663.A0A2I0JXK9"/>
<feature type="repeat" description="PPR" evidence="3">
    <location>
        <begin position="345"/>
        <end position="379"/>
    </location>
</feature>
<dbReference type="AlphaFoldDB" id="A0A2I0JXK9"/>
<evidence type="ECO:0000256" key="1">
    <source>
        <dbReference type="ARBA" id="ARBA00007626"/>
    </source>
</evidence>
<dbReference type="PROSITE" id="PS51375">
    <property type="entry name" value="PPR"/>
    <property type="match status" value="5"/>
</dbReference>
<dbReference type="Proteomes" id="UP000233551">
    <property type="component" value="Unassembled WGS sequence"/>
</dbReference>
<organism evidence="4 5">
    <name type="scientific">Punica granatum</name>
    <name type="common">Pomegranate</name>
    <dbReference type="NCBI Taxonomy" id="22663"/>
    <lineage>
        <taxon>Eukaryota</taxon>
        <taxon>Viridiplantae</taxon>
        <taxon>Streptophyta</taxon>
        <taxon>Embryophyta</taxon>
        <taxon>Tracheophyta</taxon>
        <taxon>Spermatophyta</taxon>
        <taxon>Magnoliopsida</taxon>
        <taxon>eudicotyledons</taxon>
        <taxon>Gunneridae</taxon>
        <taxon>Pentapetalae</taxon>
        <taxon>rosids</taxon>
        <taxon>malvids</taxon>
        <taxon>Myrtales</taxon>
        <taxon>Lythraceae</taxon>
        <taxon>Punica</taxon>
    </lineage>
</organism>
<evidence type="ECO:0000313" key="5">
    <source>
        <dbReference type="Proteomes" id="UP000233551"/>
    </source>
</evidence>
<comment type="caution">
    <text evidence="4">The sequence shown here is derived from an EMBL/GenBank/DDBJ whole genome shotgun (WGS) entry which is preliminary data.</text>
</comment>
<gene>
    <name evidence="4" type="ORF">CRG98_019059</name>
</gene>
<comment type="similarity">
    <text evidence="1">Belongs to the PPR family. P subfamily.</text>
</comment>
<dbReference type="InterPro" id="IPR002885">
    <property type="entry name" value="PPR_rpt"/>
</dbReference>
<dbReference type="PANTHER" id="PTHR46128">
    <property type="entry name" value="MITOCHONDRIAL GROUP I INTRON SPLICING FACTOR CCM1"/>
    <property type="match status" value="1"/>
</dbReference>
<evidence type="ECO:0000256" key="2">
    <source>
        <dbReference type="ARBA" id="ARBA00022737"/>
    </source>
</evidence>
<keyword evidence="2" id="KW-0677">Repeat</keyword>
<dbReference type="InterPro" id="IPR050872">
    <property type="entry name" value="PPR_P_subfamily"/>
</dbReference>
<feature type="repeat" description="PPR" evidence="3">
    <location>
        <begin position="265"/>
        <end position="299"/>
    </location>
</feature>
<dbReference type="Pfam" id="PF13041">
    <property type="entry name" value="PPR_2"/>
    <property type="match status" value="3"/>
</dbReference>
<proteinExistence type="inferred from homology"/>
<accession>A0A2I0JXK9</accession>
<evidence type="ECO:0000256" key="3">
    <source>
        <dbReference type="PROSITE-ProRule" id="PRU00708"/>
    </source>
</evidence>
<name>A0A2I0JXK9_PUNGR</name>